<dbReference type="AlphaFoldDB" id="A0A431VCG3"/>
<proteinExistence type="predicted"/>
<evidence type="ECO:0000256" key="1">
    <source>
        <dbReference type="SAM" id="Phobius"/>
    </source>
</evidence>
<sequence length="440" mass="48529">MQAGRPAADSAANAAGEQSHPLRWSLNAELHARPFMTVEAPARVLHLALLDSPDGPSGADLLAAFCRCLGVTPPVVDQAHHTLDLGDLRLKWEQHTEFSSFTLLLPGPFDQPFDNALLQAVPMSWWKALQGRVLTAAQVAIGKGDRPDTLSDADTRFFSGIPVAGSRALGGGARLWSDFRIGPDGFSRFLLWDTALREQQAGRLIQRILEIETYSMMALLALPMARRSVADVAAAEARTAELTNRLLGNPHGEVEHGLLEELTELAANVEGMIAGSSYRFNATLAYHALVEARIAELREERIEGTPTFGEFMERRLAPAMQFCRAMARQQTDLSQRIMRTTQLLRTRVDVALERQNRDLLRSMDQRTHMQLRLQETVEGLSVIAISYYLSSLLGHLVEWAAGSLFGLSLHHVTGALVLPVLATVWLGARRMRQLLHKAGT</sequence>
<dbReference type="InterPro" id="IPR021830">
    <property type="entry name" value="DUF3422"/>
</dbReference>
<dbReference type="Pfam" id="PF11902">
    <property type="entry name" value="DUF3422"/>
    <property type="match status" value="1"/>
</dbReference>
<dbReference type="Proteomes" id="UP000277007">
    <property type="component" value="Unassembled WGS sequence"/>
</dbReference>
<feature type="transmembrane region" description="Helical" evidence="1">
    <location>
        <begin position="409"/>
        <end position="428"/>
    </location>
</feature>
<dbReference type="EMBL" id="RXMA01000025">
    <property type="protein sequence ID" value="RTR16464.1"/>
    <property type="molecule type" value="Genomic_DNA"/>
</dbReference>
<accession>A0A431VCG3</accession>
<keyword evidence="3" id="KW-1185">Reference proteome</keyword>
<name>A0A431VCG3_9PROT</name>
<dbReference type="OrthoDB" id="9767470at2"/>
<gene>
    <name evidence="2" type="ORF">EJ903_20735</name>
</gene>
<protein>
    <submittedName>
        <fullName evidence="2">DUF3422 domain-containing protein</fullName>
    </submittedName>
</protein>
<reference evidence="2 3" key="1">
    <citation type="submission" date="2018-12" db="EMBL/GenBank/DDBJ databases">
        <authorList>
            <person name="Yang Y."/>
        </authorList>
    </citation>
    <scope>NUCLEOTIDE SEQUENCE [LARGE SCALE GENOMIC DNA]</scope>
    <source>
        <strain evidence="2 3">L-25-5w-1</strain>
    </source>
</reference>
<organism evidence="2 3">
    <name type="scientific">Azospirillum griseum</name>
    <dbReference type="NCBI Taxonomy" id="2496639"/>
    <lineage>
        <taxon>Bacteria</taxon>
        <taxon>Pseudomonadati</taxon>
        <taxon>Pseudomonadota</taxon>
        <taxon>Alphaproteobacteria</taxon>
        <taxon>Rhodospirillales</taxon>
        <taxon>Azospirillaceae</taxon>
        <taxon>Azospirillum</taxon>
    </lineage>
</organism>
<keyword evidence="1" id="KW-0812">Transmembrane</keyword>
<comment type="caution">
    <text evidence="2">The sequence shown here is derived from an EMBL/GenBank/DDBJ whole genome shotgun (WGS) entry which is preliminary data.</text>
</comment>
<keyword evidence="1" id="KW-0472">Membrane</keyword>
<evidence type="ECO:0000313" key="3">
    <source>
        <dbReference type="Proteomes" id="UP000277007"/>
    </source>
</evidence>
<evidence type="ECO:0000313" key="2">
    <source>
        <dbReference type="EMBL" id="RTR16464.1"/>
    </source>
</evidence>
<keyword evidence="1" id="KW-1133">Transmembrane helix</keyword>